<feature type="compositionally biased region" description="Pro residues" evidence="1">
    <location>
        <begin position="324"/>
        <end position="338"/>
    </location>
</feature>
<dbReference type="STRING" id="348802.A0A0D2BQ01"/>
<dbReference type="OrthoDB" id="4110993at2759"/>
<accession>A0A0D2BQ01</accession>
<dbReference type="AlphaFoldDB" id="A0A0D2BQ01"/>
<feature type="region of interest" description="Disordered" evidence="1">
    <location>
        <begin position="175"/>
        <end position="212"/>
    </location>
</feature>
<feature type="region of interest" description="Disordered" evidence="1">
    <location>
        <begin position="1"/>
        <end position="84"/>
    </location>
</feature>
<name>A0A0D2BQ01_9EURO</name>
<feature type="region of interest" description="Disordered" evidence="1">
    <location>
        <begin position="324"/>
        <end position="352"/>
    </location>
</feature>
<feature type="compositionally biased region" description="Basic and acidic residues" evidence="1">
    <location>
        <begin position="183"/>
        <end position="200"/>
    </location>
</feature>
<reference evidence="2 3" key="1">
    <citation type="submission" date="2015-01" db="EMBL/GenBank/DDBJ databases">
        <title>The Genome Sequence of Exophiala xenobiotica CBS118157.</title>
        <authorList>
            <consortium name="The Broad Institute Genomics Platform"/>
            <person name="Cuomo C."/>
            <person name="de Hoog S."/>
            <person name="Gorbushina A."/>
            <person name="Stielow B."/>
            <person name="Teixiera M."/>
            <person name="Abouelleil A."/>
            <person name="Chapman S.B."/>
            <person name="Priest M."/>
            <person name="Young S.K."/>
            <person name="Wortman J."/>
            <person name="Nusbaum C."/>
            <person name="Birren B."/>
        </authorList>
    </citation>
    <scope>NUCLEOTIDE SEQUENCE [LARGE SCALE GENOMIC DNA]</scope>
    <source>
        <strain evidence="2 3">CBS 118157</strain>
    </source>
</reference>
<evidence type="ECO:0000313" key="2">
    <source>
        <dbReference type="EMBL" id="KIW54616.1"/>
    </source>
</evidence>
<evidence type="ECO:0000313" key="3">
    <source>
        <dbReference type="Proteomes" id="UP000054342"/>
    </source>
</evidence>
<evidence type="ECO:0000256" key="1">
    <source>
        <dbReference type="SAM" id="MobiDB-lite"/>
    </source>
</evidence>
<feature type="compositionally biased region" description="Polar residues" evidence="1">
    <location>
        <begin position="202"/>
        <end position="212"/>
    </location>
</feature>
<dbReference type="RefSeq" id="XP_013315200.1">
    <property type="nucleotide sequence ID" value="XM_013459746.1"/>
</dbReference>
<dbReference type="Proteomes" id="UP000054342">
    <property type="component" value="Unassembled WGS sequence"/>
</dbReference>
<sequence length="557" mass="62480">MTTASDSSSDPVADDKNARTRLAHGLTTPEQTPEPEIARLEEDEKRRQANSQNSTAEGQGSTTGDPQSSGERSGGDTGGNNGAVPEQIDAVERVMKCSSTDYRQILGLGDENPNREEESREVMAAFKKLGCLTHEKYNKVNHAAQAFHRVNDAAKHLGINEAAIAKMRDWDGVEDNLTLPENDTSHESSGEAPSTRRDMDMGNSNQPTTPQLTDAHRDVYRVCEGLLGILTDDPENEQAIAGLQGANRKIMEINAANGFTGSDRFVVDVETWVNFFKRALPFREQLKQRPDQNARHELKLMNDWIQQFNQERGYPPGWVIAIPKPPDQPTSGPIPPTPATTTTRPRSGRLPKSLAFNERDGCVLEGGIEKELYGYMKAGYGHRVLLRQDGRNGYDIFEFVRASKFGKSFVERNQHVLGGTDIKAGTKASLRGMSWNKVAIFGVAPVRTDFDDEAMLMAWVAFPDREPTWYWRSYLGEEFGIDAVDEKLNTFRRKAGQLPRAVIDEDEAEESDYDEEREDKETRMQYLREEMKRLEEGTARRRGSSGAKRAKPRRRAR</sequence>
<keyword evidence="3" id="KW-1185">Reference proteome</keyword>
<feature type="compositionally biased region" description="Basic and acidic residues" evidence="1">
    <location>
        <begin position="519"/>
        <end position="539"/>
    </location>
</feature>
<proteinExistence type="predicted"/>
<feature type="compositionally biased region" description="Polar residues" evidence="1">
    <location>
        <begin position="49"/>
        <end position="71"/>
    </location>
</feature>
<organism evidence="2 3">
    <name type="scientific">Exophiala xenobiotica</name>
    <dbReference type="NCBI Taxonomy" id="348802"/>
    <lineage>
        <taxon>Eukaryota</taxon>
        <taxon>Fungi</taxon>
        <taxon>Dikarya</taxon>
        <taxon>Ascomycota</taxon>
        <taxon>Pezizomycotina</taxon>
        <taxon>Eurotiomycetes</taxon>
        <taxon>Chaetothyriomycetidae</taxon>
        <taxon>Chaetothyriales</taxon>
        <taxon>Herpotrichiellaceae</taxon>
        <taxon>Exophiala</taxon>
    </lineage>
</organism>
<dbReference type="EMBL" id="KN847320">
    <property type="protein sequence ID" value="KIW54616.1"/>
    <property type="molecule type" value="Genomic_DNA"/>
</dbReference>
<feature type="compositionally biased region" description="Basic residues" evidence="1">
    <location>
        <begin position="540"/>
        <end position="557"/>
    </location>
</feature>
<dbReference type="HOGENOM" id="CLU_036098_0_0_1"/>
<feature type="region of interest" description="Disordered" evidence="1">
    <location>
        <begin position="502"/>
        <end position="557"/>
    </location>
</feature>
<protein>
    <submittedName>
        <fullName evidence="2">Uncharacterized protein</fullName>
    </submittedName>
</protein>
<feature type="compositionally biased region" description="Low complexity" evidence="1">
    <location>
        <begin position="1"/>
        <end position="11"/>
    </location>
</feature>
<gene>
    <name evidence="2" type="ORF">PV05_06965</name>
</gene>
<dbReference type="GeneID" id="25328873"/>
<feature type="compositionally biased region" description="Acidic residues" evidence="1">
    <location>
        <begin position="504"/>
        <end position="518"/>
    </location>
</feature>
<feature type="compositionally biased region" description="Basic and acidic residues" evidence="1">
    <location>
        <begin position="36"/>
        <end position="47"/>
    </location>
</feature>